<proteinExistence type="predicted"/>
<protein>
    <submittedName>
        <fullName evidence="1">Uncharacterized protein</fullName>
    </submittedName>
</protein>
<dbReference type="AlphaFoldDB" id="A0A1T4PJY5"/>
<gene>
    <name evidence="1" type="ORF">SAMN02745119_02001</name>
</gene>
<reference evidence="2" key="1">
    <citation type="submission" date="2017-02" db="EMBL/GenBank/DDBJ databases">
        <authorList>
            <person name="Varghese N."/>
            <person name="Submissions S."/>
        </authorList>
    </citation>
    <scope>NUCLEOTIDE SEQUENCE [LARGE SCALE GENOMIC DNA]</scope>
    <source>
        <strain evidence="2">ATCC BAA-34</strain>
    </source>
</reference>
<dbReference type="RefSeq" id="WP_078790287.1">
    <property type="nucleotide sequence ID" value="NZ_FUWR01000010.1"/>
</dbReference>
<name>A0A1T4PJY5_9BACT</name>
<organism evidence="1 2">
    <name type="scientific">Trichlorobacter thiogenes</name>
    <dbReference type="NCBI Taxonomy" id="115783"/>
    <lineage>
        <taxon>Bacteria</taxon>
        <taxon>Pseudomonadati</taxon>
        <taxon>Thermodesulfobacteriota</taxon>
        <taxon>Desulfuromonadia</taxon>
        <taxon>Geobacterales</taxon>
        <taxon>Geobacteraceae</taxon>
        <taxon>Trichlorobacter</taxon>
    </lineage>
</organism>
<dbReference type="Proteomes" id="UP000190102">
    <property type="component" value="Unassembled WGS sequence"/>
</dbReference>
<dbReference type="EMBL" id="FUWR01000010">
    <property type="protein sequence ID" value="SJZ91885.1"/>
    <property type="molecule type" value="Genomic_DNA"/>
</dbReference>
<accession>A0A1T4PJY5</accession>
<evidence type="ECO:0000313" key="2">
    <source>
        <dbReference type="Proteomes" id="UP000190102"/>
    </source>
</evidence>
<keyword evidence="2" id="KW-1185">Reference proteome</keyword>
<sequence length="75" mass="8528">MQNATEILNQLDVVSRNLEILRMALAGAIPDGGMDDWHAHSFSAFCWEQKHQVEEIYNLISLNQKGQHHDNQPTA</sequence>
<evidence type="ECO:0000313" key="1">
    <source>
        <dbReference type="EMBL" id="SJZ91885.1"/>
    </source>
</evidence>
<dbReference type="STRING" id="115783.SAMN02745119_02001"/>